<dbReference type="GO" id="GO:0005507">
    <property type="term" value="F:copper ion binding"/>
    <property type="evidence" value="ECO:0007669"/>
    <property type="project" value="InterPro"/>
</dbReference>
<keyword evidence="3" id="KW-0732">Signal</keyword>
<name>C3K5H1_PSEFS</name>
<dbReference type="PANTHER" id="PTHR38439:SF3">
    <property type="entry name" value="COPPER-RESISTANT CUPROPROTEIN COPI"/>
    <property type="match status" value="1"/>
</dbReference>
<dbReference type="KEGG" id="pfs:PFLU_1577"/>
<evidence type="ECO:0000256" key="1">
    <source>
        <dbReference type="ARBA" id="ARBA00022723"/>
    </source>
</evidence>
<feature type="signal peptide" evidence="3">
    <location>
        <begin position="1"/>
        <end position="34"/>
    </location>
</feature>
<dbReference type="EMBL" id="OV986001">
    <property type="protein sequence ID" value="CAI2795862.1"/>
    <property type="molecule type" value="Genomic_DNA"/>
</dbReference>
<evidence type="ECO:0000313" key="5">
    <source>
        <dbReference type="EMBL" id="CAI2795862.1"/>
    </source>
</evidence>
<dbReference type="CDD" id="cd04211">
    <property type="entry name" value="Cupredoxin_like_2"/>
    <property type="match status" value="1"/>
</dbReference>
<feature type="domain" description="Blue (type 1) copper" evidence="4">
    <location>
        <begin position="55"/>
        <end position="181"/>
    </location>
</feature>
<dbReference type="Proteomes" id="UP001152918">
    <property type="component" value="Chromosome"/>
</dbReference>
<keyword evidence="1" id="KW-0479">Metal-binding</keyword>
<gene>
    <name evidence="6" type="ordered locus">PFLU_1577</name>
</gene>
<dbReference type="PANTHER" id="PTHR38439">
    <property type="entry name" value="AURACYANIN-B"/>
    <property type="match status" value="1"/>
</dbReference>
<dbReference type="SUPFAM" id="SSF49503">
    <property type="entry name" value="Cupredoxins"/>
    <property type="match status" value="1"/>
</dbReference>
<dbReference type="Gene3D" id="2.60.40.420">
    <property type="entry name" value="Cupredoxins - blue copper proteins"/>
    <property type="match status" value="1"/>
</dbReference>
<dbReference type="InterPro" id="IPR008972">
    <property type="entry name" value="Cupredoxin"/>
</dbReference>
<dbReference type="InterPro" id="IPR050845">
    <property type="entry name" value="Cu-binding_ET"/>
</dbReference>
<dbReference type="HOGENOM" id="CLU_102172_2_0_6"/>
<dbReference type="STRING" id="294.SRM1_03765"/>
<protein>
    <submittedName>
        <fullName evidence="5">Azurin</fullName>
    </submittedName>
    <submittedName>
        <fullName evidence="6">Putative exported protein</fullName>
    </submittedName>
</protein>
<reference evidence="5" key="2">
    <citation type="submission" date="2023-10" db="EMBL/GenBank/DDBJ databases">
        <authorList>
            <person name="Fortmann-Grote C."/>
        </authorList>
    </citation>
    <scope>NUCLEOTIDE SEQUENCE</scope>
    <source>
        <strain evidence="5">SBW25</strain>
    </source>
</reference>
<feature type="chain" id="PRO_5041116318" evidence="3">
    <location>
        <begin position="35"/>
        <end position="182"/>
    </location>
</feature>
<dbReference type="EMBL" id="AM181176">
    <property type="protein sequence ID" value="CAY47825.1"/>
    <property type="molecule type" value="Genomic_DNA"/>
</dbReference>
<evidence type="ECO:0000313" key="6">
    <source>
        <dbReference type="EMBL" id="CAY47825.1"/>
    </source>
</evidence>
<evidence type="ECO:0000256" key="3">
    <source>
        <dbReference type="SAM" id="SignalP"/>
    </source>
</evidence>
<dbReference type="AlphaFoldDB" id="C3K5H1"/>
<reference evidence="6" key="1">
    <citation type="journal article" date="2009" name="Genome Biol.">
        <title>Genomic and genetic analyses of diversity and plant interactions of Pseudomonas fluorescens.</title>
        <authorList>
            <person name="Silby M.W."/>
            <person name="Cerdeno-Tarraga A.M."/>
            <person name="Vernikos G.S."/>
            <person name="Giddens S.R."/>
            <person name="Jackson R.W."/>
            <person name="Preston G.M."/>
            <person name="Zhang X.X."/>
            <person name="Moon C.D."/>
            <person name="Gehrig S.M."/>
            <person name="Godfrey S.A."/>
            <person name="Knight C.G."/>
            <person name="Malone J.G."/>
            <person name="Robinson Z."/>
            <person name="Spiers A.J."/>
            <person name="Harris S."/>
            <person name="Challis G.L."/>
            <person name="Yaxley A.M."/>
            <person name="Harris D."/>
            <person name="Seeger K."/>
            <person name="Murphy L."/>
            <person name="Rutter S."/>
            <person name="Squares R."/>
            <person name="Quail M.A."/>
            <person name="Saunders E."/>
            <person name="Mavromatis K."/>
            <person name="Brettin T.S."/>
            <person name="Bentley S.D."/>
            <person name="Hothersall J."/>
            <person name="Stephens E."/>
            <person name="Thomas C.M."/>
            <person name="Parkhill J."/>
            <person name="Levy S.B."/>
            <person name="Rainey P.B."/>
            <person name="Thomson N.R."/>
        </authorList>
    </citation>
    <scope>NUCLEOTIDE SEQUENCE [LARGE SCALE GENOMIC DNA]</scope>
    <source>
        <strain evidence="6">SBW25</strain>
    </source>
</reference>
<evidence type="ECO:0000259" key="4">
    <source>
        <dbReference type="Pfam" id="PF00127"/>
    </source>
</evidence>
<sequence>MPQMSQIFWRRMMALRKPLLLATCLLALSVEAMADAAHTYAFGEAAPASKATRTVEVTLQDISFSPKSIDVKAGETVRFVLVNKGQLLHEFNLGDAAMHAEHQKEMLQMQASGMLTSTGMGKMDHSAMGHGDMKHDDPNSVLVEPGKTAELTWTFTKATGLEFACNLPGHYQAGMVGTLNVD</sequence>
<keyword evidence="2" id="KW-0186">Copper</keyword>
<dbReference type="Pfam" id="PF00127">
    <property type="entry name" value="Copper-bind"/>
    <property type="match status" value="1"/>
</dbReference>
<evidence type="ECO:0000256" key="2">
    <source>
        <dbReference type="ARBA" id="ARBA00023008"/>
    </source>
</evidence>
<dbReference type="eggNOG" id="COG4454">
    <property type="taxonomic scope" value="Bacteria"/>
</dbReference>
<dbReference type="GO" id="GO:0009055">
    <property type="term" value="F:electron transfer activity"/>
    <property type="evidence" value="ECO:0007669"/>
    <property type="project" value="InterPro"/>
</dbReference>
<proteinExistence type="predicted"/>
<dbReference type="InterPro" id="IPR000923">
    <property type="entry name" value="BlueCu_1"/>
</dbReference>
<accession>C3K5H1</accession>
<organism evidence="6">
    <name type="scientific">Pseudomonas fluorescens (strain SBW25)</name>
    <dbReference type="NCBI Taxonomy" id="216595"/>
    <lineage>
        <taxon>Bacteria</taxon>
        <taxon>Pseudomonadati</taxon>
        <taxon>Pseudomonadota</taxon>
        <taxon>Gammaproteobacteria</taxon>
        <taxon>Pseudomonadales</taxon>
        <taxon>Pseudomonadaceae</taxon>
        <taxon>Pseudomonas</taxon>
    </lineage>
</organism>